<evidence type="ECO:0000313" key="2">
    <source>
        <dbReference type="EMBL" id="CAB5115061.1"/>
    </source>
</evidence>
<gene>
    <name evidence="1" type="ORF">UFOPK2921_01323</name>
    <name evidence="2" type="ORF">UFOPK4422_00400</name>
</gene>
<proteinExistence type="predicted"/>
<sequence>MWDEDDATIGTSNSCEYGPTFTRAITNCDVKAWLTTRCVYISSLNDRSALINVATGLVENSDPITEALL</sequence>
<reference evidence="1" key="1">
    <citation type="submission" date="2020-05" db="EMBL/GenBank/DDBJ databases">
        <authorList>
            <person name="Chiriac C."/>
            <person name="Salcher M."/>
            <person name="Ghai R."/>
            <person name="Kavagutti S V."/>
        </authorList>
    </citation>
    <scope>NUCLEOTIDE SEQUENCE</scope>
</reference>
<protein>
    <submittedName>
        <fullName evidence="1">Unannotated protein</fullName>
    </submittedName>
</protein>
<dbReference type="AlphaFoldDB" id="A0A6J6WUV8"/>
<name>A0A6J6WUV8_9ZZZZ</name>
<evidence type="ECO:0000313" key="1">
    <source>
        <dbReference type="EMBL" id="CAB4789051.1"/>
    </source>
</evidence>
<dbReference type="EMBL" id="CAEZZV010000211">
    <property type="protein sequence ID" value="CAB4789051.1"/>
    <property type="molecule type" value="Genomic_DNA"/>
</dbReference>
<accession>A0A6J6WUV8</accession>
<dbReference type="EMBL" id="CAFBRX010000025">
    <property type="protein sequence ID" value="CAB5115061.1"/>
    <property type="molecule type" value="Genomic_DNA"/>
</dbReference>
<organism evidence="1">
    <name type="scientific">freshwater metagenome</name>
    <dbReference type="NCBI Taxonomy" id="449393"/>
    <lineage>
        <taxon>unclassified sequences</taxon>
        <taxon>metagenomes</taxon>
        <taxon>ecological metagenomes</taxon>
    </lineage>
</organism>